<evidence type="ECO:0008006" key="3">
    <source>
        <dbReference type="Google" id="ProtNLM"/>
    </source>
</evidence>
<dbReference type="AlphaFoldDB" id="A0A504JKJ9"/>
<dbReference type="EMBL" id="VFWZ01000001">
    <property type="protein sequence ID" value="TPN88865.1"/>
    <property type="molecule type" value="Genomic_DNA"/>
</dbReference>
<keyword evidence="2" id="KW-1185">Reference proteome</keyword>
<dbReference type="RefSeq" id="WP_140588826.1">
    <property type="nucleotide sequence ID" value="NZ_VFWZ01000001.1"/>
</dbReference>
<protein>
    <recommendedName>
        <fullName evidence="3">ABM domain-containing protein</fullName>
    </recommendedName>
</protein>
<dbReference type="SUPFAM" id="SSF54909">
    <property type="entry name" value="Dimeric alpha+beta barrel"/>
    <property type="match status" value="1"/>
</dbReference>
<gene>
    <name evidence="1" type="ORF">FHK87_01225</name>
</gene>
<evidence type="ECO:0000313" key="2">
    <source>
        <dbReference type="Proteomes" id="UP000315540"/>
    </source>
</evidence>
<evidence type="ECO:0000313" key="1">
    <source>
        <dbReference type="EMBL" id="TPN88865.1"/>
    </source>
</evidence>
<dbReference type="Proteomes" id="UP000315540">
    <property type="component" value="Unassembled WGS sequence"/>
</dbReference>
<organism evidence="1 2">
    <name type="scientific">Aquimarina algicola</name>
    <dbReference type="NCBI Taxonomy" id="2589995"/>
    <lineage>
        <taxon>Bacteria</taxon>
        <taxon>Pseudomonadati</taxon>
        <taxon>Bacteroidota</taxon>
        <taxon>Flavobacteriia</taxon>
        <taxon>Flavobacteriales</taxon>
        <taxon>Flavobacteriaceae</taxon>
        <taxon>Aquimarina</taxon>
    </lineage>
</organism>
<dbReference type="Gene3D" id="3.30.70.100">
    <property type="match status" value="1"/>
</dbReference>
<proteinExistence type="predicted"/>
<dbReference type="InterPro" id="IPR011008">
    <property type="entry name" value="Dimeric_a/b-barrel"/>
</dbReference>
<reference evidence="1 2" key="1">
    <citation type="submission" date="2019-06" db="EMBL/GenBank/DDBJ databases">
        <authorList>
            <person name="Meng X."/>
        </authorList>
    </citation>
    <scope>NUCLEOTIDE SEQUENCE [LARGE SCALE GENOMIC DNA]</scope>
    <source>
        <strain evidence="1 2">M625</strain>
    </source>
</reference>
<sequence>MISLLFNSVSTSDQNTVSMQIEPKVIEVVSFEVYPGYSKEEAKEALTALNDIIKFYYGFIERITANNNEGKYIDIIYWKDMESAKAAAAELNKNEAASEIFKIIRPETIEMNHFTSFNQFE</sequence>
<dbReference type="OrthoDB" id="1163058at2"/>
<comment type="caution">
    <text evidence="1">The sequence shown here is derived from an EMBL/GenBank/DDBJ whole genome shotgun (WGS) entry which is preliminary data.</text>
</comment>
<name>A0A504JKJ9_9FLAO</name>
<accession>A0A504JKJ9</accession>